<dbReference type="RefSeq" id="WP_146616185.1">
    <property type="nucleotide sequence ID" value="NZ_QLMA01000004.1"/>
</dbReference>
<gene>
    <name evidence="1" type="ORF">CLV59_104122</name>
</gene>
<dbReference type="AlphaFoldDB" id="A0A327VY29"/>
<organism evidence="1 2">
    <name type="scientific">Chitinophaga dinghuensis</name>
    <dbReference type="NCBI Taxonomy" id="1539050"/>
    <lineage>
        <taxon>Bacteria</taxon>
        <taxon>Pseudomonadati</taxon>
        <taxon>Bacteroidota</taxon>
        <taxon>Chitinophagia</taxon>
        <taxon>Chitinophagales</taxon>
        <taxon>Chitinophagaceae</taxon>
        <taxon>Chitinophaga</taxon>
    </lineage>
</organism>
<name>A0A327VY29_9BACT</name>
<sequence length="175" mass="20138">MNKPVFKNILLIAAAILTLVLVKVVVRFANPKDRAMAANNRVSQAAYSFQETQAQWKALEKYIQEAEEKMISMGINPDSIHTPDRQSFVTLKDHIQLYHIVSDTLCIELSDYIQKKDAKNIGVYISRLLHNDSIAVIRVMNKDASIQDMWTDSHGYPIDVQFTKRYYDLHQKGLR</sequence>
<keyword evidence="2" id="KW-1185">Reference proteome</keyword>
<evidence type="ECO:0000313" key="2">
    <source>
        <dbReference type="Proteomes" id="UP000249819"/>
    </source>
</evidence>
<protein>
    <submittedName>
        <fullName evidence="1">Uncharacterized protein</fullName>
    </submittedName>
</protein>
<dbReference type="EMBL" id="QLMA01000004">
    <property type="protein sequence ID" value="RAJ81897.1"/>
    <property type="molecule type" value="Genomic_DNA"/>
</dbReference>
<accession>A0A327VY29</accession>
<reference evidence="1 2" key="1">
    <citation type="submission" date="2018-06" db="EMBL/GenBank/DDBJ databases">
        <title>Genomic Encyclopedia of Archaeal and Bacterial Type Strains, Phase II (KMG-II): from individual species to whole genera.</title>
        <authorList>
            <person name="Goeker M."/>
        </authorList>
    </citation>
    <scope>NUCLEOTIDE SEQUENCE [LARGE SCALE GENOMIC DNA]</scope>
    <source>
        <strain evidence="1 2">DSM 29821</strain>
    </source>
</reference>
<comment type="caution">
    <text evidence="1">The sequence shown here is derived from an EMBL/GenBank/DDBJ whole genome shotgun (WGS) entry which is preliminary data.</text>
</comment>
<dbReference type="Proteomes" id="UP000249819">
    <property type="component" value="Unassembled WGS sequence"/>
</dbReference>
<proteinExistence type="predicted"/>
<evidence type="ECO:0000313" key="1">
    <source>
        <dbReference type="EMBL" id="RAJ81897.1"/>
    </source>
</evidence>